<reference evidence="1" key="1">
    <citation type="journal article" date="2021" name="Proc. Natl. Acad. Sci. U.S.A.">
        <title>A Catalog of Tens of Thousands of Viruses from Human Metagenomes Reveals Hidden Associations with Chronic Diseases.</title>
        <authorList>
            <person name="Tisza M.J."/>
            <person name="Buck C.B."/>
        </authorList>
    </citation>
    <scope>NUCLEOTIDE SEQUENCE</scope>
    <source>
        <strain evidence="1">CtcJL42</strain>
    </source>
</reference>
<organism evidence="1">
    <name type="scientific">Ackermannviridae sp</name>
    <dbReference type="NCBI Taxonomy" id="2831612"/>
    <lineage>
        <taxon>Viruses</taxon>
        <taxon>Duplodnaviria</taxon>
        <taxon>Heunggongvirae</taxon>
        <taxon>Uroviricota</taxon>
        <taxon>Caudoviricetes</taxon>
        <taxon>Pantevenvirales</taxon>
        <taxon>Ackermannviridae</taxon>
    </lineage>
</organism>
<evidence type="ECO:0000313" key="1">
    <source>
        <dbReference type="EMBL" id="DAG89635.1"/>
    </source>
</evidence>
<protein>
    <submittedName>
        <fullName evidence="1">Uncharacterized protein</fullName>
    </submittedName>
</protein>
<accession>A0A8S5VK45</accession>
<dbReference type="Pfam" id="PF24175">
    <property type="entry name" value="SU10_adaptor"/>
    <property type="match status" value="1"/>
</dbReference>
<sequence length="203" mass="23247">MPVTWQEIKLATLQKMFSSDGTTIDSADDAISEYMNAMPQAANEAMQMLATAGRYIRKSVTFDKDKDEAFVADMTKDVKDFYRMGTPEVYSIDDDDIPTPYYDTLFMGGKYLVFPKEAEGTFEVFYDAKPTKITLDTADDTEINLPDDAVVLLPLYMASQLYKDDDIAVSTYYRNEFETAFERLKNPDRTPGKEEFYSNTGWW</sequence>
<proteinExistence type="predicted"/>
<name>A0A8S5VK45_9CAUD</name>
<dbReference type="EMBL" id="BK035262">
    <property type="protein sequence ID" value="DAG89635.1"/>
    <property type="molecule type" value="Genomic_DNA"/>
</dbReference>
<dbReference type="InterPro" id="IPR056209">
    <property type="entry name" value="SU10_adaptor"/>
</dbReference>